<dbReference type="AlphaFoldDB" id="A0A3P8UDG5"/>
<reference evidence="2 3" key="1">
    <citation type="journal article" date="2014" name="Nat. Genet.">
        <title>Whole-genome sequence of a flatfish provides insights into ZW sex chromosome evolution and adaptation to a benthic lifestyle.</title>
        <authorList>
            <person name="Chen S."/>
            <person name="Zhang G."/>
            <person name="Shao C."/>
            <person name="Huang Q."/>
            <person name="Liu G."/>
            <person name="Zhang P."/>
            <person name="Song W."/>
            <person name="An N."/>
            <person name="Chalopin D."/>
            <person name="Volff J.N."/>
            <person name="Hong Y."/>
            <person name="Li Q."/>
            <person name="Sha Z."/>
            <person name="Zhou H."/>
            <person name="Xie M."/>
            <person name="Yu Q."/>
            <person name="Liu Y."/>
            <person name="Xiang H."/>
            <person name="Wang N."/>
            <person name="Wu K."/>
            <person name="Yang C."/>
            <person name="Zhou Q."/>
            <person name="Liao X."/>
            <person name="Yang L."/>
            <person name="Hu Q."/>
            <person name="Zhang J."/>
            <person name="Meng L."/>
            <person name="Jin L."/>
            <person name="Tian Y."/>
            <person name="Lian J."/>
            <person name="Yang J."/>
            <person name="Miao G."/>
            <person name="Liu S."/>
            <person name="Liang Z."/>
            <person name="Yan F."/>
            <person name="Li Y."/>
            <person name="Sun B."/>
            <person name="Zhang H."/>
            <person name="Zhang J."/>
            <person name="Zhu Y."/>
            <person name="Du M."/>
            <person name="Zhao Y."/>
            <person name="Schartl M."/>
            <person name="Tang Q."/>
            <person name="Wang J."/>
        </authorList>
    </citation>
    <scope>NUCLEOTIDE SEQUENCE</scope>
</reference>
<dbReference type="PANTHER" id="PTHR21847">
    <property type="entry name" value="EF-HAND CALCIUM-BINDING DOMAIN-CONTAINING PROTEIN 10"/>
    <property type="match status" value="1"/>
</dbReference>
<dbReference type="OMA" id="SMLLFYR"/>
<dbReference type="InterPro" id="IPR039879">
    <property type="entry name" value="EFC10"/>
</dbReference>
<dbReference type="CDD" id="cd22976">
    <property type="entry name" value="DD_EFCAB10"/>
    <property type="match status" value="1"/>
</dbReference>
<dbReference type="Pfam" id="PF24548">
    <property type="entry name" value="EF_EFCAB10_C"/>
    <property type="match status" value="1"/>
</dbReference>
<dbReference type="Ensembl" id="ENSCSET00000001292.1">
    <property type="protein sequence ID" value="ENSCSEP00000001263.1"/>
    <property type="gene ID" value="ENSCSEG00000000877.1"/>
</dbReference>
<reference evidence="2" key="3">
    <citation type="submission" date="2025-09" db="UniProtKB">
        <authorList>
            <consortium name="Ensembl"/>
        </authorList>
    </citation>
    <scope>IDENTIFICATION</scope>
</reference>
<feature type="domain" description="EFCAB10 C-terminal EF-hand" evidence="1">
    <location>
        <begin position="65"/>
        <end position="124"/>
    </location>
</feature>
<dbReference type="RefSeq" id="XP_008309713.1">
    <property type="nucleotide sequence ID" value="XM_008311491.3"/>
</dbReference>
<evidence type="ECO:0000313" key="3">
    <source>
        <dbReference type="Proteomes" id="UP000265120"/>
    </source>
</evidence>
<organism evidence="2 3">
    <name type="scientific">Cynoglossus semilaevis</name>
    <name type="common">Tongue sole</name>
    <dbReference type="NCBI Taxonomy" id="244447"/>
    <lineage>
        <taxon>Eukaryota</taxon>
        <taxon>Metazoa</taxon>
        <taxon>Chordata</taxon>
        <taxon>Craniata</taxon>
        <taxon>Vertebrata</taxon>
        <taxon>Euteleostomi</taxon>
        <taxon>Actinopterygii</taxon>
        <taxon>Neopterygii</taxon>
        <taxon>Teleostei</taxon>
        <taxon>Neoteleostei</taxon>
        <taxon>Acanthomorphata</taxon>
        <taxon>Carangaria</taxon>
        <taxon>Pleuronectiformes</taxon>
        <taxon>Pleuronectoidei</taxon>
        <taxon>Cynoglossidae</taxon>
        <taxon>Cynoglossinae</taxon>
        <taxon>Cynoglossus</taxon>
    </lineage>
</organism>
<dbReference type="InterPro" id="IPR056587">
    <property type="entry name" value="EF_EFCAB10_C"/>
</dbReference>
<dbReference type="SUPFAM" id="SSF47391">
    <property type="entry name" value="Dimerization-anchoring domain of cAMP-dependent PK regulatory subunit"/>
    <property type="match status" value="1"/>
</dbReference>
<sequence>MATQKEKESSDYLKRHKIIELMDNLTSMLFFYRPENPREFLIKQLEQLNISKQTGEKRPNLFNSSNLDAVFGILDPTNQKYITFAQYKQALITLGIKDINDSPEGVDEDRISHETFKREAMQGLEKCSATFEHL</sequence>
<dbReference type="KEGG" id="csem:103379809"/>
<dbReference type="GeneTree" id="ENSGT00940000154487"/>
<proteinExistence type="predicted"/>
<dbReference type="InterPro" id="IPR049760">
    <property type="entry name" value="DD_EFCAB10"/>
</dbReference>
<dbReference type="Gene3D" id="1.20.890.10">
    <property type="entry name" value="cAMP-dependent protein kinase regulatory subunit, dimerization-anchoring domain"/>
    <property type="match status" value="1"/>
</dbReference>
<evidence type="ECO:0000259" key="1">
    <source>
        <dbReference type="Pfam" id="PF24548"/>
    </source>
</evidence>
<evidence type="ECO:0000313" key="2">
    <source>
        <dbReference type="Ensembl" id="ENSCSEP00000001263.1"/>
    </source>
</evidence>
<protein>
    <submittedName>
        <fullName evidence="2">EF-hand calcium-binding domain-containing protein 10-like</fullName>
    </submittedName>
</protein>
<dbReference type="GeneID" id="103379809"/>
<dbReference type="Proteomes" id="UP000265120">
    <property type="component" value="Chromosome 6"/>
</dbReference>
<reference evidence="2" key="2">
    <citation type="submission" date="2025-08" db="UniProtKB">
        <authorList>
            <consortium name="Ensembl"/>
        </authorList>
    </citation>
    <scope>IDENTIFICATION</scope>
</reference>
<dbReference type="InParanoid" id="A0A3P8UDG5"/>
<dbReference type="STRING" id="244447.ENSCSEP00000001263"/>
<keyword evidence="3" id="KW-1185">Reference proteome</keyword>
<accession>A0A3P8UDG5</accession>
<name>A0A3P8UDG5_CYNSE</name>
<dbReference type="OrthoDB" id="10260455at2759"/>
<dbReference type="PANTHER" id="PTHR21847:SF1">
    <property type="entry name" value="EF-HAND CALCIUM-BINDING DOMAIN-CONTAINING PROTEIN 10"/>
    <property type="match status" value="1"/>
</dbReference>